<keyword evidence="2" id="KW-0614">Plasmid</keyword>
<organism evidence="2 3">
    <name type="scientific">Azospirillum brasilense</name>
    <dbReference type="NCBI Taxonomy" id="192"/>
    <lineage>
        <taxon>Bacteria</taxon>
        <taxon>Pseudomonadati</taxon>
        <taxon>Pseudomonadota</taxon>
        <taxon>Alphaproteobacteria</taxon>
        <taxon>Rhodospirillales</taxon>
        <taxon>Azospirillaceae</taxon>
        <taxon>Azospirillum</taxon>
    </lineage>
</organism>
<accession>A0A4D8QBQ0</accession>
<name>A0A4D8QBQ0_AZOBR</name>
<evidence type="ECO:0000313" key="2">
    <source>
        <dbReference type="EMBL" id="QCO05460.1"/>
    </source>
</evidence>
<evidence type="ECO:0000256" key="1">
    <source>
        <dbReference type="SAM" id="Coils"/>
    </source>
</evidence>
<dbReference type="AlphaFoldDB" id="A0A4D8QBQ0"/>
<dbReference type="EMBL" id="CP032332">
    <property type="protein sequence ID" value="QCO05460.1"/>
    <property type="molecule type" value="Genomic_DNA"/>
</dbReference>
<dbReference type="Proteomes" id="UP000298596">
    <property type="component" value="Plasmid p2"/>
</dbReference>
<reference evidence="2 3" key="1">
    <citation type="submission" date="2018-09" db="EMBL/GenBank/DDBJ databases">
        <title>Whole genome based analysis of evolution and adaptive divergence in Indian and Brazilian strains of Azospirillum brasilense.</title>
        <authorList>
            <person name="Singh C."/>
            <person name="Tripathi A.K."/>
        </authorList>
    </citation>
    <scope>NUCLEOTIDE SEQUENCE [LARGE SCALE GENOMIC DNA]</scope>
    <source>
        <strain evidence="2 3">MTCC4036</strain>
        <plasmid evidence="2 3">p2</plasmid>
    </source>
</reference>
<feature type="coiled-coil region" evidence="1">
    <location>
        <begin position="23"/>
        <end position="79"/>
    </location>
</feature>
<sequence>MVLDNDLLDKWLLVQFGADAAFCRELIEEIQDLRDELDAAEGRVDDLRRKENEALAAENEVLSAKIDTLNANLAEMLASVRHQAETIDAAVHGIVVACQNAENA</sequence>
<evidence type="ECO:0000313" key="3">
    <source>
        <dbReference type="Proteomes" id="UP000298596"/>
    </source>
</evidence>
<proteinExistence type="predicted"/>
<dbReference type="SUPFAM" id="SSF46966">
    <property type="entry name" value="Spectrin repeat"/>
    <property type="match status" value="1"/>
</dbReference>
<dbReference type="Gene3D" id="1.20.5.170">
    <property type="match status" value="1"/>
</dbReference>
<geneLocation type="plasmid" evidence="2">
    <name>p2</name>
</geneLocation>
<keyword evidence="1" id="KW-0175">Coiled coil</keyword>
<protein>
    <submittedName>
        <fullName evidence="2">Uncharacterized protein</fullName>
    </submittedName>
</protein>
<gene>
    <name evidence="2" type="ORF">D3867_26305</name>
</gene>